<dbReference type="Pfam" id="PF00788">
    <property type="entry name" value="RA"/>
    <property type="match status" value="2"/>
</dbReference>
<evidence type="ECO:0000256" key="1">
    <source>
        <dbReference type="SAM" id="MobiDB-lite"/>
    </source>
</evidence>
<gene>
    <name evidence="3" type="ORF">ILYODFUR_032878</name>
</gene>
<feature type="region of interest" description="Disordered" evidence="1">
    <location>
        <begin position="135"/>
        <end position="157"/>
    </location>
</feature>
<dbReference type="CDD" id="cd01780">
    <property type="entry name" value="RA2_PLC-epsilon"/>
    <property type="match status" value="1"/>
</dbReference>
<name>A0ABV0TDA3_9TELE</name>
<sequence length="318" mass="35115">MSGSFITCCPMHVLLSAQLFSSEEKHVSEQHRVTVHGVPGPEPFKVFSVTEQTTAKQLLDMVVASGGNPSEYFLCEEKVPLLKERSEVKRCAQYRPLPPEEEVVRLVSSWDTKDGYVGRICLKTREENLNNKHTVQEGEEEATVGGKEGAGGGGGSGGEDEMFFVQVHEVSPEQPHTVIKAPRYSTAQDVIQQTLSKAKYSCSIVCNPNPCDYVLVEEVARDAGSKKSSTTKPLQRVLLDHECVYQAQNRWRGAGKFILKLKEQFVREDKKKGISFASELKKLTSRSRSMTTGMAADGPAQSKDERAACCVALTELQE</sequence>
<feature type="domain" description="Ras-associating" evidence="2">
    <location>
        <begin position="165"/>
        <end position="264"/>
    </location>
</feature>
<reference evidence="3 4" key="1">
    <citation type="submission" date="2021-06" db="EMBL/GenBank/DDBJ databases">
        <authorList>
            <person name="Palmer J.M."/>
        </authorList>
    </citation>
    <scope>NUCLEOTIDE SEQUENCE [LARGE SCALE GENOMIC DNA]</scope>
    <source>
        <strain evidence="4">if_2019</strain>
        <tissue evidence="3">Muscle</tissue>
    </source>
</reference>
<dbReference type="Gene3D" id="3.10.20.90">
    <property type="entry name" value="Phosphatidylinositol 3-kinase Catalytic Subunit, Chain A, domain 1"/>
    <property type="match status" value="2"/>
</dbReference>
<dbReference type="EMBL" id="JAHRIQ010028632">
    <property type="protein sequence ID" value="MEQ2230776.1"/>
    <property type="molecule type" value="Genomic_DNA"/>
</dbReference>
<proteinExistence type="predicted"/>
<feature type="compositionally biased region" description="Gly residues" evidence="1">
    <location>
        <begin position="146"/>
        <end position="157"/>
    </location>
</feature>
<evidence type="ECO:0000313" key="4">
    <source>
        <dbReference type="Proteomes" id="UP001482620"/>
    </source>
</evidence>
<accession>A0ABV0TDA3</accession>
<dbReference type="SMART" id="SM00314">
    <property type="entry name" value="RA"/>
    <property type="match status" value="2"/>
</dbReference>
<dbReference type="SUPFAM" id="SSF54236">
    <property type="entry name" value="Ubiquitin-like"/>
    <property type="match status" value="2"/>
</dbReference>
<evidence type="ECO:0000313" key="3">
    <source>
        <dbReference type="EMBL" id="MEQ2230776.1"/>
    </source>
</evidence>
<dbReference type="InterPro" id="IPR029071">
    <property type="entry name" value="Ubiquitin-like_domsf"/>
</dbReference>
<comment type="caution">
    <text evidence="3">The sequence shown here is derived from an EMBL/GenBank/DDBJ whole genome shotgun (WGS) entry which is preliminary data.</text>
</comment>
<dbReference type="InterPro" id="IPR028398">
    <property type="entry name" value="PLC-epsilon1_RA2"/>
</dbReference>
<keyword evidence="4" id="KW-1185">Reference proteome</keyword>
<evidence type="ECO:0000259" key="2">
    <source>
        <dbReference type="PROSITE" id="PS50200"/>
    </source>
</evidence>
<dbReference type="PROSITE" id="PS50200">
    <property type="entry name" value="RA"/>
    <property type="match status" value="1"/>
</dbReference>
<protein>
    <recommendedName>
        <fullName evidence="2">Ras-associating domain-containing protein</fullName>
    </recommendedName>
</protein>
<dbReference type="InterPro" id="IPR000159">
    <property type="entry name" value="RA_dom"/>
</dbReference>
<organism evidence="3 4">
    <name type="scientific">Ilyodon furcidens</name>
    <name type="common">goldbreast splitfin</name>
    <dbReference type="NCBI Taxonomy" id="33524"/>
    <lineage>
        <taxon>Eukaryota</taxon>
        <taxon>Metazoa</taxon>
        <taxon>Chordata</taxon>
        <taxon>Craniata</taxon>
        <taxon>Vertebrata</taxon>
        <taxon>Euteleostomi</taxon>
        <taxon>Actinopterygii</taxon>
        <taxon>Neopterygii</taxon>
        <taxon>Teleostei</taxon>
        <taxon>Neoteleostei</taxon>
        <taxon>Acanthomorphata</taxon>
        <taxon>Ovalentaria</taxon>
        <taxon>Atherinomorphae</taxon>
        <taxon>Cyprinodontiformes</taxon>
        <taxon>Goodeidae</taxon>
        <taxon>Ilyodon</taxon>
    </lineage>
</organism>
<dbReference type="Proteomes" id="UP001482620">
    <property type="component" value="Unassembled WGS sequence"/>
</dbReference>